<proteinExistence type="predicted"/>
<dbReference type="OrthoDB" id="5428589at2759"/>
<feature type="compositionally biased region" description="Polar residues" evidence="1">
    <location>
        <begin position="44"/>
        <end position="58"/>
    </location>
</feature>
<feature type="region of interest" description="Disordered" evidence="1">
    <location>
        <begin position="323"/>
        <end position="386"/>
    </location>
</feature>
<name>W7HNB4_9PEZI</name>
<gene>
    <name evidence="2" type="ORF">DRE_05379</name>
</gene>
<organism evidence="2 3">
    <name type="scientific">Drechslerella stenobrocha 248</name>
    <dbReference type="NCBI Taxonomy" id="1043628"/>
    <lineage>
        <taxon>Eukaryota</taxon>
        <taxon>Fungi</taxon>
        <taxon>Dikarya</taxon>
        <taxon>Ascomycota</taxon>
        <taxon>Pezizomycotina</taxon>
        <taxon>Orbiliomycetes</taxon>
        <taxon>Orbiliales</taxon>
        <taxon>Orbiliaceae</taxon>
        <taxon>Drechslerella</taxon>
    </lineage>
</organism>
<dbReference type="HOGENOM" id="CLU_715773_0_0_1"/>
<evidence type="ECO:0000313" key="3">
    <source>
        <dbReference type="Proteomes" id="UP000024837"/>
    </source>
</evidence>
<evidence type="ECO:0000256" key="1">
    <source>
        <dbReference type="SAM" id="MobiDB-lite"/>
    </source>
</evidence>
<dbReference type="AlphaFoldDB" id="W7HNB4"/>
<sequence length="386" mass="40369">MPPKRPNRKPSYQGPQAGGGKCGNSTVGNQRSVSAPVHPASRTPLPSNAQGAGTTSIVPQAVPAAGPLGEPVVPPPTVSAAETTPNRVIRRQESVDILNSTTNNFNSGNFSRFARWFDGSGDPSEGLHPQNPTAEPIRQADSTSAATPASGATTQTAGSADDSALDEAKAKLATVRRSIESDPDAITPAPPIEDTEEETLEQGPPVDGPAVARTTLPLPTLAIPVIIGDHPAPGAHQHRMGFTRCEHGSGGFVECEETNPRMCVYNKSMKWRGQCADCHEGYKGIKGSMKRIGSWISRTASRITHRNRGSVRGVFDQGEVVVVAPSRGGGGDGAGSGRDPVQRTDHSARPSQRGRRQSSMRGPTGSSVGAGGFDPNIQEDTESDKS</sequence>
<keyword evidence="3" id="KW-1185">Reference proteome</keyword>
<dbReference type="Proteomes" id="UP000024837">
    <property type="component" value="Unassembled WGS sequence"/>
</dbReference>
<feature type="compositionally biased region" description="Acidic residues" evidence="1">
    <location>
        <begin position="377"/>
        <end position="386"/>
    </location>
</feature>
<dbReference type="EMBL" id="KI966426">
    <property type="protein sequence ID" value="EWC45521.1"/>
    <property type="molecule type" value="Genomic_DNA"/>
</dbReference>
<evidence type="ECO:0000313" key="2">
    <source>
        <dbReference type="EMBL" id="EWC45521.1"/>
    </source>
</evidence>
<reference evidence="2 3" key="1">
    <citation type="submission" date="2013-05" db="EMBL/GenBank/DDBJ databases">
        <title>Drechslerella stenobrocha genome reveals carnivorous origination and mechanical trapping mechanism of predatory fungi.</title>
        <authorList>
            <person name="Liu X."/>
            <person name="Zhang W."/>
            <person name="Liu K."/>
        </authorList>
    </citation>
    <scope>NUCLEOTIDE SEQUENCE [LARGE SCALE GENOMIC DNA]</scope>
    <source>
        <strain evidence="2 3">248</strain>
    </source>
</reference>
<feature type="region of interest" description="Disordered" evidence="1">
    <location>
        <begin position="1"/>
        <end position="86"/>
    </location>
</feature>
<feature type="compositionally biased region" description="Gly residues" evidence="1">
    <location>
        <begin position="327"/>
        <end position="336"/>
    </location>
</feature>
<feature type="region of interest" description="Disordered" evidence="1">
    <location>
        <begin position="120"/>
        <end position="212"/>
    </location>
</feature>
<feature type="compositionally biased region" description="Polar residues" evidence="1">
    <location>
        <begin position="23"/>
        <end position="33"/>
    </location>
</feature>
<feature type="compositionally biased region" description="Low complexity" evidence="1">
    <location>
        <begin position="139"/>
        <end position="162"/>
    </location>
</feature>
<protein>
    <submittedName>
        <fullName evidence="2">Uncharacterized protein</fullName>
    </submittedName>
</protein>
<accession>W7HNB4</accession>